<evidence type="ECO:0000313" key="2">
    <source>
        <dbReference type="Proteomes" id="UP000681967"/>
    </source>
</evidence>
<proteinExistence type="predicted"/>
<dbReference type="AlphaFoldDB" id="A0A8S2Z4F1"/>
<reference evidence="1" key="1">
    <citation type="submission" date="2021-02" db="EMBL/GenBank/DDBJ databases">
        <authorList>
            <person name="Nowell W R."/>
        </authorList>
    </citation>
    <scope>NUCLEOTIDE SEQUENCE</scope>
</reference>
<sequence>MNCRVTQKFISLKQPIVQIEDYSNERENVPLMLVNEYDSTLPKIFEYITDRIPLTSDIVIDK</sequence>
<feature type="non-terminal residue" evidence="1">
    <location>
        <position position="62"/>
    </location>
</feature>
<protein>
    <submittedName>
        <fullName evidence="1">Uncharacterized protein</fullName>
    </submittedName>
</protein>
<comment type="caution">
    <text evidence="1">The sequence shown here is derived from an EMBL/GenBank/DDBJ whole genome shotgun (WGS) entry which is preliminary data.</text>
</comment>
<dbReference type="Proteomes" id="UP000681967">
    <property type="component" value="Unassembled WGS sequence"/>
</dbReference>
<dbReference type="EMBL" id="CAJOBH010098477">
    <property type="protein sequence ID" value="CAF4600864.1"/>
    <property type="molecule type" value="Genomic_DNA"/>
</dbReference>
<evidence type="ECO:0000313" key="1">
    <source>
        <dbReference type="EMBL" id="CAF4600864.1"/>
    </source>
</evidence>
<accession>A0A8S2Z4F1</accession>
<dbReference type="InterPro" id="IPR046341">
    <property type="entry name" value="SET_dom_sf"/>
</dbReference>
<organism evidence="1 2">
    <name type="scientific">Rotaria magnacalcarata</name>
    <dbReference type="NCBI Taxonomy" id="392030"/>
    <lineage>
        <taxon>Eukaryota</taxon>
        <taxon>Metazoa</taxon>
        <taxon>Spiralia</taxon>
        <taxon>Gnathifera</taxon>
        <taxon>Rotifera</taxon>
        <taxon>Eurotatoria</taxon>
        <taxon>Bdelloidea</taxon>
        <taxon>Philodinida</taxon>
        <taxon>Philodinidae</taxon>
        <taxon>Rotaria</taxon>
    </lineage>
</organism>
<name>A0A8S2Z4F1_9BILA</name>
<dbReference type="SUPFAM" id="SSF82199">
    <property type="entry name" value="SET domain"/>
    <property type="match status" value="1"/>
</dbReference>
<gene>
    <name evidence="1" type="ORF">BYL167_LOCUS40121</name>
</gene>